<evidence type="ECO:0000313" key="1">
    <source>
        <dbReference type="EMBL" id="KAH9300040.1"/>
    </source>
</evidence>
<dbReference type="Proteomes" id="UP000824469">
    <property type="component" value="Unassembled WGS sequence"/>
</dbReference>
<dbReference type="PANTHER" id="PTHR37244">
    <property type="entry name" value="NADP-SPECIFIC GLUTAMATE DEHYDROGENASE"/>
    <property type="match status" value="1"/>
</dbReference>
<reference evidence="1 2" key="1">
    <citation type="journal article" date="2021" name="Nat. Plants">
        <title>The Taxus genome provides insights into paclitaxel biosynthesis.</title>
        <authorList>
            <person name="Xiong X."/>
            <person name="Gou J."/>
            <person name="Liao Q."/>
            <person name="Li Y."/>
            <person name="Zhou Q."/>
            <person name="Bi G."/>
            <person name="Li C."/>
            <person name="Du R."/>
            <person name="Wang X."/>
            <person name="Sun T."/>
            <person name="Guo L."/>
            <person name="Liang H."/>
            <person name="Lu P."/>
            <person name="Wu Y."/>
            <person name="Zhang Z."/>
            <person name="Ro D.K."/>
            <person name="Shang Y."/>
            <person name="Huang S."/>
            <person name="Yan J."/>
        </authorList>
    </citation>
    <scope>NUCLEOTIDE SEQUENCE [LARGE SCALE GENOMIC DNA]</scope>
    <source>
        <strain evidence="1">Ta-2019</strain>
    </source>
</reference>
<name>A0AA38FFF6_TAXCH</name>
<protein>
    <submittedName>
        <fullName evidence="1">Uncharacterized protein</fullName>
    </submittedName>
</protein>
<keyword evidence="2" id="KW-1185">Reference proteome</keyword>
<dbReference type="PANTHER" id="PTHR37244:SF1">
    <property type="entry name" value="NADP-SPECIFIC GLUTAMATE DEHYDROGENASE"/>
    <property type="match status" value="1"/>
</dbReference>
<organism evidence="1 2">
    <name type="scientific">Taxus chinensis</name>
    <name type="common">Chinese yew</name>
    <name type="synonym">Taxus wallichiana var. chinensis</name>
    <dbReference type="NCBI Taxonomy" id="29808"/>
    <lineage>
        <taxon>Eukaryota</taxon>
        <taxon>Viridiplantae</taxon>
        <taxon>Streptophyta</taxon>
        <taxon>Embryophyta</taxon>
        <taxon>Tracheophyta</taxon>
        <taxon>Spermatophyta</taxon>
        <taxon>Pinopsida</taxon>
        <taxon>Pinidae</taxon>
        <taxon>Conifers II</taxon>
        <taxon>Cupressales</taxon>
        <taxon>Taxaceae</taxon>
        <taxon>Taxus</taxon>
    </lineage>
</organism>
<evidence type="ECO:0000313" key="2">
    <source>
        <dbReference type="Proteomes" id="UP000824469"/>
    </source>
</evidence>
<accession>A0AA38FFF6</accession>
<dbReference type="EMBL" id="JAHRHJ020000009">
    <property type="protein sequence ID" value="KAH9300040.1"/>
    <property type="molecule type" value="Genomic_DNA"/>
</dbReference>
<comment type="caution">
    <text evidence="1">The sequence shown here is derived from an EMBL/GenBank/DDBJ whole genome shotgun (WGS) entry which is preliminary data.</text>
</comment>
<proteinExistence type="predicted"/>
<gene>
    <name evidence="1" type="ORF">KI387_011623</name>
</gene>
<dbReference type="AlphaFoldDB" id="A0AA38FFF6"/>
<sequence length="372" mass="41428">MDEGDEEYSGLSCMQNKCRQVPVLSHVEPSLFDLRVFYVRLSCSSSPHHLTLRLTPQNADTSSLEINGERVIFAKNNSVSLCLGKNRANKECEEATFVSTDNVRTTGNLEFQVCDKENVLICGSLEFLEGFKRCWCMDCYSTVGPANCGYLRMKKNFVMAEVYVAGSFSGCPVILTKNVHLIVGRKATLDAIPEATTEEVMDSNLQNDQVPVSSHVKPSLFALRAFYVRLSCLSSSHYLTLRVTPQNADTSSLEINGKRVIFAKNNSVSLCLGKKRVNKECEEATFVSMDNVQTTGNLQFQVCDKENVLICVSLEFLEVFKRCWCMDCYSTVGPANCGYLRGKKNFVMAEVYVAGSFSGCPVNLKKNVHLLM</sequence>